<organism evidence="1 2">
    <name type="scientific">Melia azedarach</name>
    <name type="common">Chinaberry tree</name>
    <dbReference type="NCBI Taxonomy" id="155640"/>
    <lineage>
        <taxon>Eukaryota</taxon>
        <taxon>Viridiplantae</taxon>
        <taxon>Streptophyta</taxon>
        <taxon>Embryophyta</taxon>
        <taxon>Tracheophyta</taxon>
        <taxon>Spermatophyta</taxon>
        <taxon>Magnoliopsida</taxon>
        <taxon>eudicotyledons</taxon>
        <taxon>Gunneridae</taxon>
        <taxon>Pentapetalae</taxon>
        <taxon>rosids</taxon>
        <taxon>malvids</taxon>
        <taxon>Sapindales</taxon>
        <taxon>Meliaceae</taxon>
        <taxon>Melia</taxon>
    </lineage>
</organism>
<keyword evidence="2" id="KW-1185">Reference proteome</keyword>
<gene>
    <name evidence="1" type="ORF">OWV82_001698</name>
</gene>
<comment type="caution">
    <text evidence="1">The sequence shown here is derived from an EMBL/GenBank/DDBJ whole genome shotgun (WGS) entry which is preliminary data.</text>
</comment>
<name>A0ACC1Z1W1_MELAZ</name>
<dbReference type="Proteomes" id="UP001164539">
    <property type="component" value="Chromosome 1"/>
</dbReference>
<evidence type="ECO:0000313" key="2">
    <source>
        <dbReference type="Proteomes" id="UP001164539"/>
    </source>
</evidence>
<reference evidence="1 2" key="1">
    <citation type="journal article" date="2023" name="Science">
        <title>Complex scaffold remodeling in plant triterpene biosynthesis.</title>
        <authorList>
            <person name="De La Pena R."/>
            <person name="Hodgson H."/>
            <person name="Liu J.C."/>
            <person name="Stephenson M.J."/>
            <person name="Martin A.C."/>
            <person name="Owen C."/>
            <person name="Harkess A."/>
            <person name="Leebens-Mack J."/>
            <person name="Jimenez L.E."/>
            <person name="Osbourn A."/>
            <person name="Sattely E.S."/>
        </authorList>
    </citation>
    <scope>NUCLEOTIDE SEQUENCE [LARGE SCALE GENOMIC DNA]</scope>
    <source>
        <strain evidence="2">cv. JPN11</strain>
        <tissue evidence="1">Leaf</tissue>
    </source>
</reference>
<accession>A0ACC1Z1W1</accession>
<proteinExistence type="predicted"/>
<evidence type="ECO:0000313" key="1">
    <source>
        <dbReference type="EMBL" id="KAJ4728820.1"/>
    </source>
</evidence>
<sequence length="302" mass="33660">MDLIHGLMNIFLPPLTFIALLLVLPPYLLLKFLAYIRRQLLSTENMAGKVVVVTGAASGIGEQIAYEYAKRGASLALVDVRGDRLGPVVERSRRLGSPDVISLQADVSVVDDCNRFVNATVNHFGRLDHLNMDCISDFTPIMDVNFWGTVYGTHFAVPHLRKSKGQIIVVASTCGWYPLPRLTIYNASKAALISFCETLRTEIGSDIGITIVTPGLIKSEMRLSGSLPKGMAFISMESKEECAKAIVRSACRGDNYLVEPSWVRVLFLWKVLCPELVEYCNRWVFVIRPRKVRRNITPGKQT</sequence>
<dbReference type="EMBL" id="CM051394">
    <property type="protein sequence ID" value="KAJ4728820.1"/>
    <property type="molecule type" value="Genomic_DNA"/>
</dbReference>
<protein>
    <submittedName>
        <fullName evidence="1">Hydroxysteroid 11-beta-dehydrogenase-like protein</fullName>
    </submittedName>
</protein>